<evidence type="ECO:0000256" key="4">
    <source>
        <dbReference type="ARBA" id="ARBA00022840"/>
    </source>
</evidence>
<dbReference type="Proteomes" id="UP000184612">
    <property type="component" value="Unassembled WGS sequence"/>
</dbReference>
<dbReference type="InterPro" id="IPR017871">
    <property type="entry name" value="ABC_transporter-like_CS"/>
</dbReference>
<evidence type="ECO:0000313" key="7">
    <source>
        <dbReference type="Proteomes" id="UP000184612"/>
    </source>
</evidence>
<dbReference type="FunFam" id="3.40.50.300:FF:000032">
    <property type="entry name" value="Export ABC transporter ATP-binding protein"/>
    <property type="match status" value="1"/>
</dbReference>
<dbReference type="RefSeq" id="WP_073590808.1">
    <property type="nucleotide sequence ID" value="NZ_FRFD01000014.1"/>
</dbReference>
<dbReference type="InterPro" id="IPR027417">
    <property type="entry name" value="P-loop_NTPase"/>
</dbReference>
<dbReference type="PROSITE" id="PS00211">
    <property type="entry name" value="ABC_TRANSPORTER_1"/>
    <property type="match status" value="1"/>
</dbReference>
<name>A0A1M7YLR0_9FIRM</name>
<dbReference type="Gene3D" id="3.40.50.300">
    <property type="entry name" value="P-loop containing nucleotide triphosphate hydrolases"/>
    <property type="match status" value="1"/>
</dbReference>
<evidence type="ECO:0000259" key="5">
    <source>
        <dbReference type="PROSITE" id="PS50893"/>
    </source>
</evidence>
<sequence>MSFVEFQGVTKIYKSGDATIKALDNIHFSFEKGSFAVILGPSGSGKSTLLNLLGGMDFASEGSILVNEINITKMDKGQLTLYRRNDIGFVFQFYNILPNLTAYENIDMAYRLSKSSISSEEAIEAVGLKHRMNNFPSQLSGGELQRVSIARALCKNPNIMLCDEPTGALDSETGKMILKILQEMSAKYNTTVIIVTHNAVIADIADTVLRLKDGKVESVVKSDNPLKVEEVEW</sequence>
<keyword evidence="7" id="KW-1185">Reference proteome</keyword>
<proteinExistence type="inferred from homology"/>
<keyword evidence="2" id="KW-0813">Transport</keyword>
<accession>A0A1M7YLR0</accession>
<dbReference type="OrthoDB" id="9802264at2"/>
<evidence type="ECO:0000256" key="1">
    <source>
        <dbReference type="ARBA" id="ARBA00005417"/>
    </source>
</evidence>
<dbReference type="InterPro" id="IPR003593">
    <property type="entry name" value="AAA+_ATPase"/>
</dbReference>
<dbReference type="GO" id="GO:0098796">
    <property type="term" value="C:membrane protein complex"/>
    <property type="evidence" value="ECO:0007669"/>
    <property type="project" value="UniProtKB-ARBA"/>
</dbReference>
<evidence type="ECO:0000313" key="6">
    <source>
        <dbReference type="EMBL" id="SHO53575.1"/>
    </source>
</evidence>
<dbReference type="SUPFAM" id="SSF52540">
    <property type="entry name" value="P-loop containing nucleoside triphosphate hydrolases"/>
    <property type="match status" value="1"/>
</dbReference>
<dbReference type="InterPro" id="IPR003439">
    <property type="entry name" value="ABC_transporter-like_ATP-bd"/>
</dbReference>
<dbReference type="GO" id="GO:0016887">
    <property type="term" value="F:ATP hydrolysis activity"/>
    <property type="evidence" value="ECO:0007669"/>
    <property type="project" value="InterPro"/>
</dbReference>
<dbReference type="EMBL" id="FRFD01000014">
    <property type="protein sequence ID" value="SHO53575.1"/>
    <property type="molecule type" value="Genomic_DNA"/>
</dbReference>
<dbReference type="PANTHER" id="PTHR42798">
    <property type="entry name" value="LIPOPROTEIN-RELEASING SYSTEM ATP-BINDING PROTEIN LOLD"/>
    <property type="match status" value="1"/>
</dbReference>
<dbReference type="GO" id="GO:0005524">
    <property type="term" value="F:ATP binding"/>
    <property type="evidence" value="ECO:0007669"/>
    <property type="project" value="UniProtKB-KW"/>
</dbReference>
<gene>
    <name evidence="6" type="ORF">SAMN02745217_04170</name>
</gene>
<keyword evidence="4 6" id="KW-0067">ATP-binding</keyword>
<organism evidence="6 7">
    <name type="scientific">Anaerocolumna xylanovorans DSM 12503</name>
    <dbReference type="NCBI Taxonomy" id="1121345"/>
    <lineage>
        <taxon>Bacteria</taxon>
        <taxon>Bacillati</taxon>
        <taxon>Bacillota</taxon>
        <taxon>Clostridia</taxon>
        <taxon>Lachnospirales</taxon>
        <taxon>Lachnospiraceae</taxon>
        <taxon>Anaerocolumna</taxon>
    </lineage>
</organism>
<keyword evidence="3" id="KW-0547">Nucleotide-binding</keyword>
<evidence type="ECO:0000256" key="2">
    <source>
        <dbReference type="ARBA" id="ARBA00022448"/>
    </source>
</evidence>
<dbReference type="CDD" id="cd03255">
    <property type="entry name" value="ABC_MJ0796_LolCDE_FtsE"/>
    <property type="match status" value="1"/>
</dbReference>
<dbReference type="InterPro" id="IPR017911">
    <property type="entry name" value="MacB-like_ATP-bd"/>
</dbReference>
<comment type="similarity">
    <text evidence="1">Belongs to the ABC transporter superfamily.</text>
</comment>
<dbReference type="PANTHER" id="PTHR42798:SF2">
    <property type="entry name" value="ABC TRANSPORTER ATP-BINDING PROTEIN MG467-RELATED"/>
    <property type="match status" value="1"/>
</dbReference>
<dbReference type="SMART" id="SM00382">
    <property type="entry name" value="AAA"/>
    <property type="match status" value="1"/>
</dbReference>
<dbReference type="AlphaFoldDB" id="A0A1M7YLR0"/>
<dbReference type="GO" id="GO:0022857">
    <property type="term" value="F:transmembrane transporter activity"/>
    <property type="evidence" value="ECO:0007669"/>
    <property type="project" value="UniProtKB-ARBA"/>
</dbReference>
<evidence type="ECO:0000256" key="3">
    <source>
        <dbReference type="ARBA" id="ARBA00022741"/>
    </source>
</evidence>
<dbReference type="STRING" id="1121345.SAMN02745217_04170"/>
<feature type="domain" description="ABC transporter" evidence="5">
    <location>
        <begin position="4"/>
        <end position="231"/>
    </location>
</feature>
<dbReference type="PROSITE" id="PS50893">
    <property type="entry name" value="ABC_TRANSPORTER_2"/>
    <property type="match status" value="1"/>
</dbReference>
<dbReference type="Pfam" id="PF00005">
    <property type="entry name" value="ABC_tran"/>
    <property type="match status" value="1"/>
</dbReference>
<protein>
    <submittedName>
        <fullName evidence="6">Putative ABC transport system ATP-binding protein</fullName>
    </submittedName>
</protein>
<reference evidence="6 7" key="1">
    <citation type="submission" date="2016-12" db="EMBL/GenBank/DDBJ databases">
        <authorList>
            <person name="Song W.-J."/>
            <person name="Kurnit D.M."/>
        </authorList>
    </citation>
    <scope>NUCLEOTIDE SEQUENCE [LARGE SCALE GENOMIC DNA]</scope>
    <source>
        <strain evidence="6 7">DSM 12503</strain>
    </source>
</reference>